<proteinExistence type="predicted"/>
<dbReference type="PROSITE" id="PS51754">
    <property type="entry name" value="OVATE"/>
    <property type="match status" value="1"/>
</dbReference>
<feature type="region of interest" description="Disordered" evidence="7">
    <location>
        <begin position="28"/>
        <end position="78"/>
    </location>
</feature>
<dbReference type="Pfam" id="PF04844">
    <property type="entry name" value="Ovate"/>
    <property type="match status" value="1"/>
</dbReference>
<protein>
    <recommendedName>
        <fullName evidence="6">Transcription repressor</fullName>
    </recommendedName>
    <alternativeName>
        <fullName evidence="6">Ovate family protein</fullName>
    </alternativeName>
</protein>
<dbReference type="NCBIfam" id="TIGR01568">
    <property type="entry name" value="A_thal_3678"/>
    <property type="match status" value="1"/>
</dbReference>
<evidence type="ECO:0000259" key="8">
    <source>
        <dbReference type="PROSITE" id="PS51754"/>
    </source>
</evidence>
<organism evidence="9 10">
    <name type="scientific">Rhododendron griersonianum</name>
    <dbReference type="NCBI Taxonomy" id="479676"/>
    <lineage>
        <taxon>Eukaryota</taxon>
        <taxon>Viridiplantae</taxon>
        <taxon>Streptophyta</taxon>
        <taxon>Embryophyta</taxon>
        <taxon>Tracheophyta</taxon>
        <taxon>Spermatophyta</taxon>
        <taxon>Magnoliopsida</taxon>
        <taxon>eudicotyledons</taxon>
        <taxon>Gunneridae</taxon>
        <taxon>Pentapetalae</taxon>
        <taxon>asterids</taxon>
        <taxon>Ericales</taxon>
        <taxon>Ericaceae</taxon>
        <taxon>Ericoideae</taxon>
        <taxon>Rhodoreae</taxon>
        <taxon>Rhododendron</taxon>
    </lineage>
</organism>
<name>A0AAV6L5Y4_9ERIC</name>
<comment type="function">
    <text evidence="6">Transcriptional repressor that regulates multiple aspects of plant growth and development.</text>
</comment>
<evidence type="ECO:0000256" key="3">
    <source>
        <dbReference type="ARBA" id="ARBA00023015"/>
    </source>
</evidence>
<feature type="domain" description="OVATE" evidence="8">
    <location>
        <begin position="146"/>
        <end position="209"/>
    </location>
</feature>
<feature type="compositionally biased region" description="Low complexity" evidence="7">
    <location>
        <begin position="29"/>
        <end position="38"/>
    </location>
</feature>
<dbReference type="AlphaFoldDB" id="A0AAV6L5Y4"/>
<keyword evidence="5 6" id="KW-0539">Nucleus</keyword>
<keyword evidence="10" id="KW-1185">Reference proteome</keyword>
<dbReference type="EMBL" id="JACTNZ010000002">
    <property type="protein sequence ID" value="KAG5560160.1"/>
    <property type="molecule type" value="Genomic_DNA"/>
</dbReference>
<evidence type="ECO:0000256" key="7">
    <source>
        <dbReference type="SAM" id="MobiDB-lite"/>
    </source>
</evidence>
<feature type="compositionally biased region" description="Low complexity" evidence="7">
    <location>
        <begin position="56"/>
        <end position="78"/>
    </location>
</feature>
<feature type="region of interest" description="Disordered" evidence="7">
    <location>
        <begin position="215"/>
        <end position="235"/>
    </location>
</feature>
<evidence type="ECO:0000256" key="4">
    <source>
        <dbReference type="ARBA" id="ARBA00023163"/>
    </source>
</evidence>
<comment type="caution">
    <text evidence="9">The sequence shown here is derived from an EMBL/GenBank/DDBJ whole genome shotgun (WGS) entry which is preliminary data.</text>
</comment>
<reference evidence="9" key="1">
    <citation type="submission" date="2020-08" db="EMBL/GenBank/DDBJ databases">
        <title>Plant Genome Project.</title>
        <authorList>
            <person name="Zhang R.-G."/>
        </authorList>
    </citation>
    <scope>NUCLEOTIDE SEQUENCE</scope>
    <source>
        <strain evidence="9">WSP0</strain>
        <tissue evidence="9">Leaf</tissue>
    </source>
</reference>
<evidence type="ECO:0000256" key="2">
    <source>
        <dbReference type="ARBA" id="ARBA00022491"/>
    </source>
</evidence>
<evidence type="ECO:0000256" key="1">
    <source>
        <dbReference type="ARBA" id="ARBA00004123"/>
    </source>
</evidence>
<dbReference type="InterPro" id="IPR006458">
    <property type="entry name" value="Ovate_C"/>
</dbReference>
<sequence length="235" mass="25915">MSNILWKHFYLCLSKLKCFPTCLPPPLPSQQQDDTTLQPPTPLAKTFNNPLPNPAASDLSATSSFFSDSSDSSSSDTDPHLSLPDFAALFASHRFFFPSPGHSNSIVVPDPDHNPDPLVAGGVVIDTESLDLDPDPNPMVAGGVAVDTDSPDPYWDFRRSMQEMVDARQLFDVKADWDYLHELLLCYLSLNPKHTHEFIFGAFSDLLVSLVSSNSTGGCRRKPESHRRAAVSRQL</sequence>
<evidence type="ECO:0000313" key="10">
    <source>
        <dbReference type="Proteomes" id="UP000823749"/>
    </source>
</evidence>
<gene>
    <name evidence="9" type="ORF">RHGRI_003445</name>
</gene>
<keyword evidence="4 6" id="KW-0804">Transcription</keyword>
<dbReference type="InterPro" id="IPR038933">
    <property type="entry name" value="Ovate"/>
</dbReference>
<dbReference type="PANTHER" id="PTHR33057:SF21">
    <property type="entry name" value="TRANSCRIPTION REPRESSOR"/>
    <property type="match status" value="1"/>
</dbReference>
<feature type="compositionally biased region" description="Basic residues" evidence="7">
    <location>
        <begin position="219"/>
        <end position="235"/>
    </location>
</feature>
<comment type="subcellular location">
    <subcellularLocation>
        <location evidence="1 6">Nucleus</location>
    </subcellularLocation>
</comment>
<dbReference type="PANTHER" id="PTHR33057">
    <property type="entry name" value="TRANSCRIPTION REPRESSOR OFP7-RELATED"/>
    <property type="match status" value="1"/>
</dbReference>
<evidence type="ECO:0000256" key="5">
    <source>
        <dbReference type="ARBA" id="ARBA00023242"/>
    </source>
</evidence>
<keyword evidence="2 6" id="KW-0678">Repressor</keyword>
<accession>A0AAV6L5Y4</accession>
<keyword evidence="3 6" id="KW-0805">Transcription regulation</keyword>
<dbReference type="Proteomes" id="UP000823749">
    <property type="component" value="Chromosome 2"/>
</dbReference>
<evidence type="ECO:0000256" key="6">
    <source>
        <dbReference type="RuleBase" id="RU367028"/>
    </source>
</evidence>
<dbReference type="GO" id="GO:0005634">
    <property type="term" value="C:nucleus"/>
    <property type="evidence" value="ECO:0007669"/>
    <property type="project" value="UniProtKB-SubCell"/>
</dbReference>
<evidence type="ECO:0000313" key="9">
    <source>
        <dbReference type="EMBL" id="KAG5560160.1"/>
    </source>
</evidence>
<dbReference type="GO" id="GO:0045892">
    <property type="term" value="P:negative regulation of DNA-templated transcription"/>
    <property type="evidence" value="ECO:0007669"/>
    <property type="project" value="UniProtKB-UniRule"/>
</dbReference>